<evidence type="ECO:0000256" key="5">
    <source>
        <dbReference type="SAM" id="Phobius"/>
    </source>
</evidence>
<evidence type="ECO:0000256" key="2">
    <source>
        <dbReference type="ARBA" id="ARBA00022692"/>
    </source>
</evidence>
<comment type="subcellular location">
    <subcellularLocation>
        <location evidence="1">Cell membrane</location>
        <topology evidence="1">Multi-pass membrane protein</topology>
    </subcellularLocation>
</comment>
<dbReference type="InterPro" id="IPR036640">
    <property type="entry name" value="ABC1_TM_sf"/>
</dbReference>
<keyword evidence="2 5" id="KW-0812">Transmembrane</keyword>
<evidence type="ECO:0000256" key="3">
    <source>
        <dbReference type="ARBA" id="ARBA00022989"/>
    </source>
</evidence>
<keyword evidence="4 5" id="KW-0472">Membrane</keyword>
<evidence type="ECO:0000313" key="7">
    <source>
        <dbReference type="EMBL" id="SEH46861.1"/>
    </source>
</evidence>
<keyword evidence="7" id="KW-0547">Nucleotide-binding</keyword>
<feature type="domain" description="ABC transmembrane type-1" evidence="6">
    <location>
        <begin position="44"/>
        <end position="125"/>
    </location>
</feature>
<dbReference type="RefSeq" id="WP_090991438.1">
    <property type="nucleotide sequence ID" value="NZ_FNWT01000003.1"/>
</dbReference>
<feature type="transmembrane region" description="Helical" evidence="5">
    <location>
        <begin position="80"/>
        <end position="101"/>
    </location>
</feature>
<organism evidence="7 8">
    <name type="scientific">Parafannyhessea umbonata</name>
    <dbReference type="NCBI Taxonomy" id="604330"/>
    <lineage>
        <taxon>Bacteria</taxon>
        <taxon>Bacillati</taxon>
        <taxon>Actinomycetota</taxon>
        <taxon>Coriobacteriia</taxon>
        <taxon>Coriobacteriales</taxon>
        <taxon>Atopobiaceae</taxon>
        <taxon>Parafannyhessea</taxon>
    </lineage>
</organism>
<keyword evidence="8" id="KW-1185">Reference proteome</keyword>
<dbReference type="SUPFAM" id="SSF90123">
    <property type="entry name" value="ABC transporter transmembrane region"/>
    <property type="match status" value="1"/>
</dbReference>
<evidence type="ECO:0000313" key="8">
    <source>
        <dbReference type="Proteomes" id="UP000199135"/>
    </source>
</evidence>
<keyword evidence="3 5" id="KW-1133">Transmembrane helix</keyword>
<dbReference type="InterPro" id="IPR011527">
    <property type="entry name" value="ABC1_TM_dom"/>
</dbReference>
<dbReference type="GO" id="GO:0005524">
    <property type="term" value="F:ATP binding"/>
    <property type="evidence" value="ECO:0007669"/>
    <property type="project" value="UniProtKB-KW"/>
</dbReference>
<reference evidence="7 8" key="1">
    <citation type="submission" date="2016-10" db="EMBL/GenBank/DDBJ databases">
        <authorList>
            <person name="Varghese N."/>
            <person name="Submissions S."/>
        </authorList>
    </citation>
    <scope>NUCLEOTIDE SEQUENCE [LARGE SCALE GENOMIC DNA]</scope>
    <source>
        <strain evidence="7 8">WCP15</strain>
    </source>
</reference>
<keyword evidence="7" id="KW-0067">ATP-binding</keyword>
<gene>
    <name evidence="7" type="ORF">SAMN05216447_10322</name>
</gene>
<dbReference type="PROSITE" id="PS50929">
    <property type="entry name" value="ABC_TM1F"/>
    <property type="match status" value="1"/>
</dbReference>
<dbReference type="EMBL" id="FNWT01000003">
    <property type="protein sequence ID" value="SEH46861.1"/>
    <property type="molecule type" value="Genomic_DNA"/>
</dbReference>
<evidence type="ECO:0000256" key="4">
    <source>
        <dbReference type="ARBA" id="ARBA00023136"/>
    </source>
</evidence>
<sequence>MPAPGGYRRQQFLTEEEKANAPKVTPQLLKRILSYLAPYWLQFIAVFVAILVSSVVGLLPPPIITGRIVDQALVGDDLTLLVRLLFTALGAMLASQLVGVLENYINSWISERIIYDMKNEMYLSV</sequence>
<evidence type="ECO:0000256" key="1">
    <source>
        <dbReference type="ARBA" id="ARBA00004651"/>
    </source>
</evidence>
<accession>A0A1H6IKD7</accession>
<feature type="transmembrane region" description="Helical" evidence="5">
    <location>
        <begin position="39"/>
        <end position="59"/>
    </location>
</feature>
<name>A0A1H6IKD7_9ACTN</name>
<proteinExistence type="predicted"/>
<dbReference type="Gene3D" id="1.20.1560.10">
    <property type="entry name" value="ABC transporter type 1, transmembrane domain"/>
    <property type="match status" value="1"/>
</dbReference>
<evidence type="ECO:0000259" key="6">
    <source>
        <dbReference type="PROSITE" id="PS50929"/>
    </source>
</evidence>
<comment type="caution">
    <text evidence="7">The sequence shown here is derived from an EMBL/GenBank/DDBJ whole genome shotgun (WGS) entry which is preliminary data.</text>
</comment>
<protein>
    <submittedName>
        <fullName evidence="7">ATP-binding cassette, subfamily B</fullName>
    </submittedName>
</protein>
<dbReference type="Proteomes" id="UP000199135">
    <property type="component" value="Unassembled WGS sequence"/>
</dbReference>